<dbReference type="AlphaFoldDB" id="A0AAI9X0Y9"/>
<keyword evidence="7" id="KW-0808">Transferase</keyword>
<dbReference type="Gene3D" id="3.40.640.10">
    <property type="entry name" value="Type I PLP-dependent aspartate aminotransferase-like (Major domain)"/>
    <property type="match status" value="1"/>
</dbReference>
<dbReference type="EMBL" id="AGBZ02000001">
    <property type="protein sequence ID" value="KAI92711.1"/>
    <property type="molecule type" value="Genomic_DNA"/>
</dbReference>
<dbReference type="InterPro" id="IPR015421">
    <property type="entry name" value="PyrdxlP-dep_Trfase_major"/>
</dbReference>
<keyword evidence="4" id="KW-0456">Lyase</keyword>
<accession>A0AAI9X0Y9</accession>
<dbReference type="Pfam" id="PF00155">
    <property type="entry name" value="Aminotran_1_2"/>
    <property type="match status" value="1"/>
</dbReference>
<dbReference type="InterPro" id="IPR015422">
    <property type="entry name" value="PyrdxlP-dep_Trfase_small"/>
</dbReference>
<evidence type="ECO:0000256" key="2">
    <source>
        <dbReference type="ARBA" id="ARBA00012224"/>
    </source>
</evidence>
<comment type="cofactor">
    <cofactor evidence="1">
        <name>pyridoxal 5'-phosphate</name>
        <dbReference type="ChEBI" id="CHEBI:597326"/>
    </cofactor>
</comment>
<evidence type="ECO:0000256" key="3">
    <source>
        <dbReference type="ARBA" id="ARBA00022898"/>
    </source>
</evidence>
<dbReference type="Gene3D" id="3.90.1150.10">
    <property type="entry name" value="Aspartate Aminotransferase, domain 1"/>
    <property type="match status" value="1"/>
</dbReference>
<comment type="similarity">
    <text evidence="5">Belongs to the class-II pyridoxal-phosphate-dependent aminotransferase family. MalY/PatB cystathionine beta-lyase subfamily.</text>
</comment>
<dbReference type="GO" id="GO:0030170">
    <property type="term" value="F:pyridoxal phosphate binding"/>
    <property type="evidence" value="ECO:0007669"/>
    <property type="project" value="InterPro"/>
</dbReference>
<keyword evidence="7" id="KW-0032">Aminotransferase</keyword>
<evidence type="ECO:0000313" key="8">
    <source>
        <dbReference type="Proteomes" id="UP000004057"/>
    </source>
</evidence>
<dbReference type="Proteomes" id="UP000004057">
    <property type="component" value="Unassembled WGS sequence"/>
</dbReference>
<dbReference type="SUPFAM" id="SSF53383">
    <property type="entry name" value="PLP-dependent transferases"/>
    <property type="match status" value="1"/>
</dbReference>
<sequence length="398" mass="46294">MKYNFDIIIDRTKNSERKWDQTYIADNYHLTGDNIINSSIADLDFLTPQPITNAILNRAEKGVYSYTYISNEFYEAVSTWYYYQHQLTVPKDKIKLVHGTVNALHQLIQCLTDINDYVLIQTPVYGPFGRAILNNQRQLLANQLRWEDNRYQIDFVNFTNIIKKYRPKIFILCNPHNPGGRVWTRTELQKIIEICQQYRVLIISDEVHGDLALPNVKFHSLLSFSIPNNEVIVCNSPNKAFNLGGLKSSYLITFNDKLRKKIDDQYESASITSPNVFTIPAYLAAYTNPEILIWKTTMLKYIVKNYIFVKTTLEQIPGLKIMQLEASYLVWINYEETKMSPQEVNKLLLKYKLIVSKNDDFVEAPITCFRINIGTSFAMVTNIINILTMIFTKSERND</sequence>
<dbReference type="PANTHER" id="PTHR43525:SF1">
    <property type="entry name" value="PROTEIN MALY"/>
    <property type="match status" value="1"/>
</dbReference>
<name>A0AAI9X0Y9_SPIME</name>
<dbReference type="GO" id="GO:0008483">
    <property type="term" value="F:transaminase activity"/>
    <property type="evidence" value="ECO:0007669"/>
    <property type="project" value="UniProtKB-KW"/>
</dbReference>
<protein>
    <recommendedName>
        <fullName evidence="2">cysteine-S-conjugate beta-lyase</fullName>
        <ecNumber evidence="2">4.4.1.13</ecNumber>
    </recommendedName>
</protein>
<feature type="domain" description="Aminotransferase class I/classII large" evidence="6">
    <location>
        <begin position="39"/>
        <end position="385"/>
    </location>
</feature>
<evidence type="ECO:0000313" key="7">
    <source>
        <dbReference type="EMBL" id="KAI92711.1"/>
    </source>
</evidence>
<dbReference type="EC" id="4.4.1.13" evidence="2"/>
<dbReference type="InterPro" id="IPR004839">
    <property type="entry name" value="Aminotransferase_I/II_large"/>
</dbReference>
<dbReference type="PANTHER" id="PTHR43525">
    <property type="entry name" value="PROTEIN MALY"/>
    <property type="match status" value="1"/>
</dbReference>
<dbReference type="RefSeq" id="WP_004027808.1">
    <property type="nucleotide sequence ID" value="NZ_AGBZ02000001.1"/>
</dbReference>
<dbReference type="GO" id="GO:0047804">
    <property type="term" value="F:cysteine-S-conjugate beta-lyase activity"/>
    <property type="evidence" value="ECO:0007669"/>
    <property type="project" value="UniProtKB-EC"/>
</dbReference>
<organism evidence="7 8">
    <name type="scientific">Spiroplasma melliferum KC3</name>
    <dbReference type="NCBI Taxonomy" id="570509"/>
    <lineage>
        <taxon>Bacteria</taxon>
        <taxon>Bacillati</taxon>
        <taxon>Mycoplasmatota</taxon>
        <taxon>Mollicutes</taxon>
        <taxon>Entomoplasmatales</taxon>
        <taxon>Spiroplasmataceae</taxon>
        <taxon>Spiroplasma</taxon>
    </lineage>
</organism>
<comment type="caution">
    <text evidence="7">The sequence shown here is derived from an EMBL/GenBank/DDBJ whole genome shotgun (WGS) entry which is preliminary data.</text>
</comment>
<dbReference type="InterPro" id="IPR015424">
    <property type="entry name" value="PyrdxlP-dep_Trfase"/>
</dbReference>
<reference evidence="7 8" key="1">
    <citation type="journal article" date="2012" name="J. Proteome Res.">
        <title>Application of Spiroplasma melliferum proteogenomic profiling for the discovery of virulence factors and pathogenicity mechanisms in host-associated spiroplasmas.</title>
        <authorList>
            <person name="Alexeev D."/>
            <person name="Kostrjukova E."/>
            <person name="Aliper A."/>
            <person name="Popenko A."/>
            <person name="Bazaleev N."/>
            <person name="Tyakht A."/>
            <person name="Selezneva O."/>
            <person name="Akopian T."/>
            <person name="Prichodko E."/>
            <person name="Kondratov I."/>
            <person name="Chukin M."/>
            <person name="Demina I."/>
            <person name="Galyamina M."/>
            <person name="Kamashev D."/>
            <person name="Vanyushkina A."/>
            <person name="Ladygina V."/>
            <person name="Levitskii S."/>
            <person name="Lazarev V."/>
            <person name="Govorun V."/>
        </authorList>
    </citation>
    <scope>NUCLEOTIDE SEQUENCE [LARGE SCALE GENOMIC DNA]</scope>
    <source>
        <strain evidence="7 8">KC3</strain>
    </source>
</reference>
<gene>
    <name evidence="7" type="ORF">SPM_001385</name>
</gene>
<evidence type="ECO:0000256" key="4">
    <source>
        <dbReference type="ARBA" id="ARBA00023239"/>
    </source>
</evidence>
<proteinExistence type="inferred from homology"/>
<evidence type="ECO:0000256" key="1">
    <source>
        <dbReference type="ARBA" id="ARBA00001933"/>
    </source>
</evidence>
<keyword evidence="3" id="KW-0663">Pyridoxal phosphate</keyword>
<dbReference type="InterPro" id="IPR051798">
    <property type="entry name" value="Class-II_PLP-Dep_Aminotrans"/>
</dbReference>
<dbReference type="CDD" id="cd00609">
    <property type="entry name" value="AAT_like"/>
    <property type="match status" value="1"/>
</dbReference>
<evidence type="ECO:0000256" key="5">
    <source>
        <dbReference type="ARBA" id="ARBA00037974"/>
    </source>
</evidence>
<evidence type="ECO:0000259" key="6">
    <source>
        <dbReference type="Pfam" id="PF00155"/>
    </source>
</evidence>